<dbReference type="AlphaFoldDB" id="A6GGX2"/>
<dbReference type="SUPFAM" id="SSF51445">
    <property type="entry name" value="(Trans)glycosidases"/>
    <property type="match status" value="1"/>
</dbReference>
<keyword evidence="9" id="KW-0732">Signal</keyword>
<dbReference type="STRING" id="391625.PPSIR1_20034"/>
<dbReference type="Proteomes" id="UP000005801">
    <property type="component" value="Unassembled WGS sequence"/>
</dbReference>
<dbReference type="InterPro" id="IPR017853">
    <property type="entry name" value="GH"/>
</dbReference>
<dbReference type="PROSITE" id="PS51257">
    <property type="entry name" value="PROKAR_LIPOPROTEIN"/>
    <property type="match status" value="1"/>
</dbReference>
<sequence length="399" mass="43381">MMVWNVRFMGRRLASLAVCGLALACSRYEPATNMDDESSEGADGAEDPDSEGSTGDPDAPTASEAAAAMGVGVNLGQMFDNTQHPRTVAAATAKIDAYYDMGYRNVRIPVTWTEPVGGDLLVLDPAVGDVDREHPRLQVIAEVIDHALAKPDLYVVLNAHHEVALKTESRAAVLERLWTDIEDIFGDRDHRLVFELLNEPHREDTTPMPAADLRAMSGLAYDAIRAADPQRIIIIGGNQWFGAAEVPAVWTSLDEVGGGADPYVMATFHHYNPWTFCGDNQGDYDDPWTEADLSGPMQTMQAWADGVGGGMPVYIGEWGVGYGSVLPEMDCNNVRAWYQGMHAVHATSFGQPTAVWDDGGWFGIWNHDADAFGNNLAECILGECEWSGDDRFNASCLAP</sequence>
<dbReference type="InterPro" id="IPR001547">
    <property type="entry name" value="Glyco_hydro_5"/>
</dbReference>
<name>A6GGX2_9BACT</name>
<evidence type="ECO:0000256" key="4">
    <source>
        <dbReference type="ARBA" id="ARBA00023277"/>
    </source>
</evidence>
<dbReference type="InterPro" id="IPR018087">
    <property type="entry name" value="Glyco_hydro_5_CS"/>
</dbReference>
<dbReference type="PROSITE" id="PS00659">
    <property type="entry name" value="GLYCOSYL_HYDROL_F5"/>
    <property type="match status" value="1"/>
</dbReference>
<feature type="compositionally biased region" description="Acidic residues" evidence="8">
    <location>
        <begin position="34"/>
        <end position="50"/>
    </location>
</feature>
<proteinExistence type="inferred from homology"/>
<comment type="similarity">
    <text evidence="1 7">Belongs to the glycosyl hydrolase 5 (cellulase A) family.</text>
</comment>
<dbReference type="Gene3D" id="3.20.20.80">
    <property type="entry name" value="Glycosidases"/>
    <property type="match status" value="1"/>
</dbReference>
<dbReference type="Pfam" id="PF00150">
    <property type="entry name" value="Cellulase"/>
    <property type="match status" value="1"/>
</dbReference>
<evidence type="ECO:0000256" key="8">
    <source>
        <dbReference type="SAM" id="MobiDB-lite"/>
    </source>
</evidence>
<evidence type="ECO:0000256" key="7">
    <source>
        <dbReference type="RuleBase" id="RU361153"/>
    </source>
</evidence>
<dbReference type="GO" id="GO:0008422">
    <property type="term" value="F:beta-glucosidase activity"/>
    <property type="evidence" value="ECO:0007669"/>
    <property type="project" value="TreeGrafter"/>
</dbReference>
<evidence type="ECO:0000313" key="12">
    <source>
        <dbReference type="Proteomes" id="UP000005801"/>
    </source>
</evidence>
<evidence type="ECO:0000259" key="10">
    <source>
        <dbReference type="Pfam" id="PF00150"/>
    </source>
</evidence>
<dbReference type="EMBL" id="ABCS01000112">
    <property type="protein sequence ID" value="EDM74857.1"/>
    <property type="molecule type" value="Genomic_DNA"/>
</dbReference>
<dbReference type="GO" id="GO:0030245">
    <property type="term" value="P:cellulose catabolic process"/>
    <property type="evidence" value="ECO:0007669"/>
    <property type="project" value="UniProtKB-KW"/>
</dbReference>
<comment type="caution">
    <text evidence="11">The sequence shown here is derived from an EMBL/GenBank/DDBJ whole genome shotgun (WGS) entry which is preliminary data.</text>
</comment>
<evidence type="ECO:0000256" key="1">
    <source>
        <dbReference type="ARBA" id="ARBA00005641"/>
    </source>
</evidence>
<dbReference type="eggNOG" id="COG2730">
    <property type="taxonomic scope" value="Bacteria"/>
</dbReference>
<evidence type="ECO:0000256" key="5">
    <source>
        <dbReference type="ARBA" id="ARBA00023295"/>
    </source>
</evidence>
<accession>A6GGX2</accession>
<keyword evidence="5 7" id="KW-0326">Glycosidase</keyword>
<dbReference type="SMR" id="A6GGX2"/>
<dbReference type="RefSeq" id="WP_006975960.1">
    <property type="nucleotide sequence ID" value="NZ_ABCS01000112.1"/>
</dbReference>
<feature type="chain" id="PRO_5002697454" description="Glycoside hydrolase family 5 domain-containing protein" evidence="9">
    <location>
        <begin position="25"/>
        <end position="399"/>
    </location>
</feature>
<evidence type="ECO:0000313" key="11">
    <source>
        <dbReference type="EMBL" id="EDM74857.1"/>
    </source>
</evidence>
<evidence type="ECO:0000256" key="6">
    <source>
        <dbReference type="ARBA" id="ARBA00023326"/>
    </source>
</evidence>
<keyword evidence="2 7" id="KW-0378">Hydrolase</keyword>
<protein>
    <recommendedName>
        <fullName evidence="10">Glycoside hydrolase family 5 domain-containing protein</fullName>
    </recommendedName>
</protein>
<keyword evidence="3" id="KW-0136">Cellulose degradation</keyword>
<dbReference type="PANTHER" id="PTHR31297:SF41">
    <property type="entry name" value="ENDOGLUCANASE, PUTATIVE (AFU_ORTHOLOGUE AFUA_5G01830)-RELATED"/>
    <property type="match status" value="1"/>
</dbReference>
<dbReference type="PANTHER" id="PTHR31297">
    <property type="entry name" value="GLUCAN ENDO-1,6-BETA-GLUCOSIDASE B"/>
    <property type="match status" value="1"/>
</dbReference>
<keyword evidence="6" id="KW-0624">Polysaccharide degradation</keyword>
<evidence type="ECO:0000256" key="3">
    <source>
        <dbReference type="ARBA" id="ARBA00023001"/>
    </source>
</evidence>
<keyword evidence="12" id="KW-1185">Reference proteome</keyword>
<dbReference type="GO" id="GO:0005576">
    <property type="term" value="C:extracellular region"/>
    <property type="evidence" value="ECO:0007669"/>
    <property type="project" value="TreeGrafter"/>
</dbReference>
<feature type="signal peptide" evidence="9">
    <location>
        <begin position="1"/>
        <end position="24"/>
    </location>
</feature>
<evidence type="ECO:0000256" key="2">
    <source>
        <dbReference type="ARBA" id="ARBA00022801"/>
    </source>
</evidence>
<gene>
    <name evidence="11" type="ORF">PPSIR1_20034</name>
</gene>
<keyword evidence="4" id="KW-0119">Carbohydrate metabolism</keyword>
<reference evidence="11 12" key="1">
    <citation type="submission" date="2007-06" db="EMBL/GenBank/DDBJ databases">
        <authorList>
            <person name="Shimkets L."/>
            <person name="Ferriera S."/>
            <person name="Johnson J."/>
            <person name="Kravitz S."/>
            <person name="Beeson K."/>
            <person name="Sutton G."/>
            <person name="Rogers Y.-H."/>
            <person name="Friedman R."/>
            <person name="Frazier M."/>
            <person name="Venter J.C."/>
        </authorList>
    </citation>
    <scope>NUCLEOTIDE SEQUENCE [LARGE SCALE GENOMIC DNA]</scope>
    <source>
        <strain evidence="11 12">SIR-1</strain>
    </source>
</reference>
<dbReference type="GO" id="GO:0009986">
    <property type="term" value="C:cell surface"/>
    <property type="evidence" value="ECO:0007669"/>
    <property type="project" value="TreeGrafter"/>
</dbReference>
<feature type="region of interest" description="Disordered" evidence="8">
    <location>
        <begin position="32"/>
        <end position="62"/>
    </location>
</feature>
<dbReference type="InterPro" id="IPR050386">
    <property type="entry name" value="Glycosyl_hydrolase_5"/>
</dbReference>
<feature type="domain" description="Glycoside hydrolase family 5" evidence="10">
    <location>
        <begin position="90"/>
        <end position="342"/>
    </location>
</feature>
<organism evidence="11 12">
    <name type="scientific">Plesiocystis pacifica SIR-1</name>
    <dbReference type="NCBI Taxonomy" id="391625"/>
    <lineage>
        <taxon>Bacteria</taxon>
        <taxon>Pseudomonadati</taxon>
        <taxon>Myxococcota</taxon>
        <taxon>Polyangia</taxon>
        <taxon>Nannocystales</taxon>
        <taxon>Nannocystaceae</taxon>
        <taxon>Plesiocystis</taxon>
    </lineage>
</organism>
<evidence type="ECO:0000256" key="9">
    <source>
        <dbReference type="SAM" id="SignalP"/>
    </source>
</evidence>